<dbReference type="InterPro" id="IPR003018">
    <property type="entry name" value="GAF"/>
</dbReference>
<gene>
    <name evidence="4" type="ORF">HLB09_02400</name>
</gene>
<dbReference type="SUPFAM" id="SSF58104">
    <property type="entry name" value="Methyl-accepting chemotaxis protein (MCP) signaling domain"/>
    <property type="match status" value="1"/>
</dbReference>
<dbReference type="AlphaFoldDB" id="A0A849BKU0"/>
<dbReference type="SUPFAM" id="SSF55781">
    <property type="entry name" value="GAF domain-like"/>
    <property type="match status" value="2"/>
</dbReference>
<sequence length="499" mass="52366">MPRDVEALEKVLQVLDEGVADEADAHARIIGALVPALHLTYGAVWLPTPDGTLALAHEAGELVGALATAAGGARVLRRTDGLLGEAVRTRRPVVATGDGASASCQRWQAAVGAGATGGCALPVLQGGDVVAVQEFYTREQLPFFGARAEKWEAIGRITAQARQRALVAAELAEVSASRLAVTTVVSRITATRDEASAITTALETVRDAFGWVYGSFWVVDGDVLRFAVESGSAGDEFRQVTRSATFAEGVGLAGRAWRARDLVHVRDLSRLTDCVRAPAAGRAGVRSGVCLPVLVDDRVVATMDFFTTEESDLSESRASALRNVQQLLSQHLERLRRLQYDEEKAQELLGTVSQVRGATEDAHAVAGAAVARTATLTTDVDALASASAAISDVIGIISKIAAQTNLLALNATIEAARAGEVGRGFAVVAGEVKELARETAAATERVAEQVRTIQASSVAVSSGIHETSEIISRMDAVQSRIAEVLAQQAAMAEEFAARG</sequence>
<dbReference type="Gene3D" id="1.10.287.950">
    <property type="entry name" value="Methyl-accepting chemotaxis protein"/>
    <property type="match status" value="1"/>
</dbReference>
<proteinExistence type="predicted"/>
<feature type="domain" description="Methyl-accepting transducer" evidence="3">
    <location>
        <begin position="295"/>
        <end position="499"/>
    </location>
</feature>
<dbReference type="Pfam" id="PF00015">
    <property type="entry name" value="MCPsignal"/>
    <property type="match status" value="1"/>
</dbReference>
<reference evidence="4 5" key="1">
    <citation type="submission" date="2020-05" db="EMBL/GenBank/DDBJ databases">
        <title>MicrobeNet Type strains.</title>
        <authorList>
            <person name="Nicholson A.C."/>
        </authorList>
    </citation>
    <scope>NUCLEOTIDE SEQUENCE [LARGE SCALE GENOMIC DNA]</scope>
    <source>
        <strain evidence="4 5">JCM 14547</strain>
    </source>
</reference>
<name>A0A849BKU0_9ACTN</name>
<comment type="caution">
    <text evidence="4">The sequence shown here is derived from an EMBL/GenBank/DDBJ whole genome shotgun (WGS) entry which is preliminary data.</text>
</comment>
<dbReference type="RefSeq" id="WP_171201813.1">
    <property type="nucleotide sequence ID" value="NZ_BAAANP010000001.1"/>
</dbReference>
<accession>A0A849BKU0</accession>
<evidence type="ECO:0000259" key="3">
    <source>
        <dbReference type="PROSITE" id="PS50111"/>
    </source>
</evidence>
<dbReference type="EMBL" id="JABEMA010000014">
    <property type="protein sequence ID" value="NNH21955.1"/>
    <property type="molecule type" value="Genomic_DNA"/>
</dbReference>
<keyword evidence="5" id="KW-1185">Reference proteome</keyword>
<organism evidence="4 5">
    <name type="scientific">Pseudokineococcus marinus</name>
    <dbReference type="NCBI Taxonomy" id="351215"/>
    <lineage>
        <taxon>Bacteria</taxon>
        <taxon>Bacillati</taxon>
        <taxon>Actinomycetota</taxon>
        <taxon>Actinomycetes</taxon>
        <taxon>Kineosporiales</taxon>
        <taxon>Kineosporiaceae</taxon>
        <taxon>Pseudokineococcus</taxon>
    </lineage>
</organism>
<dbReference type="GO" id="GO:0016020">
    <property type="term" value="C:membrane"/>
    <property type="evidence" value="ECO:0007669"/>
    <property type="project" value="InterPro"/>
</dbReference>
<evidence type="ECO:0000313" key="4">
    <source>
        <dbReference type="EMBL" id="NNH21955.1"/>
    </source>
</evidence>
<dbReference type="InterPro" id="IPR029016">
    <property type="entry name" value="GAF-like_dom_sf"/>
</dbReference>
<dbReference type="Pfam" id="PF13185">
    <property type="entry name" value="GAF_2"/>
    <property type="match status" value="2"/>
</dbReference>
<dbReference type="SMART" id="SM00065">
    <property type="entry name" value="GAF"/>
    <property type="match status" value="2"/>
</dbReference>
<dbReference type="SMART" id="SM00283">
    <property type="entry name" value="MA"/>
    <property type="match status" value="1"/>
</dbReference>
<evidence type="ECO:0000313" key="5">
    <source>
        <dbReference type="Proteomes" id="UP000555552"/>
    </source>
</evidence>
<dbReference type="InterPro" id="IPR004089">
    <property type="entry name" value="MCPsignal_dom"/>
</dbReference>
<dbReference type="PROSITE" id="PS50111">
    <property type="entry name" value="CHEMOTAXIS_TRANSDUC_2"/>
    <property type="match status" value="1"/>
</dbReference>
<keyword evidence="1 2" id="KW-0807">Transducer</keyword>
<evidence type="ECO:0000256" key="2">
    <source>
        <dbReference type="PROSITE-ProRule" id="PRU00284"/>
    </source>
</evidence>
<evidence type="ECO:0000256" key="1">
    <source>
        <dbReference type="ARBA" id="ARBA00023224"/>
    </source>
</evidence>
<dbReference type="PANTHER" id="PTHR32089">
    <property type="entry name" value="METHYL-ACCEPTING CHEMOTAXIS PROTEIN MCPB"/>
    <property type="match status" value="1"/>
</dbReference>
<dbReference type="PANTHER" id="PTHR32089:SF112">
    <property type="entry name" value="LYSOZYME-LIKE PROTEIN-RELATED"/>
    <property type="match status" value="1"/>
</dbReference>
<protein>
    <submittedName>
        <fullName evidence="4">GAF domain-containing protein</fullName>
    </submittedName>
</protein>
<dbReference type="Gene3D" id="3.30.450.40">
    <property type="match status" value="2"/>
</dbReference>
<dbReference type="GO" id="GO:0007165">
    <property type="term" value="P:signal transduction"/>
    <property type="evidence" value="ECO:0007669"/>
    <property type="project" value="UniProtKB-KW"/>
</dbReference>
<dbReference type="Proteomes" id="UP000555552">
    <property type="component" value="Unassembled WGS sequence"/>
</dbReference>